<dbReference type="SUPFAM" id="SSF81383">
    <property type="entry name" value="F-box domain"/>
    <property type="match status" value="1"/>
</dbReference>
<keyword evidence="3" id="KW-1185">Reference proteome</keyword>
<gene>
    <name evidence="2" type="ORF">URODEC1_LOCUS114692</name>
</gene>
<dbReference type="AlphaFoldDB" id="A0ABC9GE16"/>
<evidence type="ECO:0000259" key="1">
    <source>
        <dbReference type="SMART" id="SM00256"/>
    </source>
</evidence>
<dbReference type="PANTHER" id="PTHR32133">
    <property type="entry name" value="OS07G0120400 PROTEIN"/>
    <property type="match status" value="1"/>
</dbReference>
<evidence type="ECO:0000313" key="2">
    <source>
        <dbReference type="EMBL" id="CAL5092021.1"/>
    </source>
</evidence>
<dbReference type="Pfam" id="PF00646">
    <property type="entry name" value="F-box"/>
    <property type="match status" value="1"/>
</dbReference>
<dbReference type="Proteomes" id="UP001497457">
    <property type="component" value="Chromosome 8b"/>
</dbReference>
<dbReference type="Gene3D" id="1.20.1280.50">
    <property type="match status" value="1"/>
</dbReference>
<evidence type="ECO:0000313" key="3">
    <source>
        <dbReference type="Proteomes" id="UP001497457"/>
    </source>
</evidence>
<accession>A0ABC9GE16</accession>
<sequence>MGSSNPRAAGSMEAPPPLMDELVEEILLRVPPSDPATLIRAGLVCKTWRRIVSDPDFLRRYHGSLTPPLLGFLHNTTFSLRAHRFVSLTSPSPFSQPSFAGGDSSPSWRVLDCRHGRVLLLIQTNSQPSAESLVIWDPITGDEQHFAPPPGPYKCAAGAVLRAAAGRCDHVHRGCPSLAVFLSSNECTTWASCVRRSSSEDDDGPATAAMWSHGSGGIFHGILTDWDPLLDGTEHSVLVGDDDLYFTVGTSCYERIILKYGLSDRRLSLKFLPFSLGVDNNMVLMTVEDGELGIACVSVTGPTLELWSRHTAAGVETWTRDRAIELRTVLPPIAFGNYPAPRTKPELRVIAFAEGADTVFISTKNNAGVFTLELKSGRVKEVFESTVPAVVFPYVGFLTSYQIARMN</sequence>
<dbReference type="SMART" id="SM00256">
    <property type="entry name" value="FBOX"/>
    <property type="match status" value="1"/>
</dbReference>
<feature type="domain" description="F-box" evidence="1">
    <location>
        <begin position="18"/>
        <end position="61"/>
    </location>
</feature>
<dbReference type="PANTHER" id="PTHR32133:SF408">
    <property type="entry name" value="OS07G0120400 PROTEIN"/>
    <property type="match status" value="1"/>
</dbReference>
<protein>
    <recommendedName>
        <fullName evidence="1">F-box domain-containing protein</fullName>
    </recommendedName>
</protein>
<reference evidence="2 3" key="2">
    <citation type="submission" date="2024-10" db="EMBL/GenBank/DDBJ databases">
        <authorList>
            <person name="Ryan C."/>
        </authorList>
    </citation>
    <scope>NUCLEOTIDE SEQUENCE [LARGE SCALE GENOMIC DNA]</scope>
</reference>
<proteinExistence type="predicted"/>
<organism evidence="2 3">
    <name type="scientific">Urochloa decumbens</name>
    <dbReference type="NCBI Taxonomy" id="240449"/>
    <lineage>
        <taxon>Eukaryota</taxon>
        <taxon>Viridiplantae</taxon>
        <taxon>Streptophyta</taxon>
        <taxon>Embryophyta</taxon>
        <taxon>Tracheophyta</taxon>
        <taxon>Spermatophyta</taxon>
        <taxon>Magnoliopsida</taxon>
        <taxon>Liliopsida</taxon>
        <taxon>Poales</taxon>
        <taxon>Poaceae</taxon>
        <taxon>PACMAD clade</taxon>
        <taxon>Panicoideae</taxon>
        <taxon>Panicodae</taxon>
        <taxon>Paniceae</taxon>
        <taxon>Melinidinae</taxon>
        <taxon>Urochloa</taxon>
    </lineage>
</organism>
<dbReference type="InterPro" id="IPR036047">
    <property type="entry name" value="F-box-like_dom_sf"/>
</dbReference>
<name>A0ABC9GE16_9POAL</name>
<dbReference type="InterPro" id="IPR001810">
    <property type="entry name" value="F-box_dom"/>
</dbReference>
<dbReference type="EMBL" id="OZ075118">
    <property type="protein sequence ID" value="CAL5092021.1"/>
    <property type="molecule type" value="Genomic_DNA"/>
</dbReference>
<reference evidence="3" key="1">
    <citation type="submission" date="2024-06" db="EMBL/GenBank/DDBJ databases">
        <authorList>
            <person name="Ryan C."/>
        </authorList>
    </citation>
    <scope>NUCLEOTIDE SEQUENCE [LARGE SCALE GENOMIC DNA]</scope>
</reference>